<dbReference type="Proteomes" id="UP000054560">
    <property type="component" value="Unassembled WGS sequence"/>
</dbReference>
<reference evidence="2 3" key="1">
    <citation type="submission" date="2011-02" db="EMBL/GenBank/DDBJ databases">
        <title>The Genome Sequence of Sphaeroforma arctica JP610.</title>
        <authorList>
            <consortium name="The Broad Institute Genome Sequencing Platform"/>
            <person name="Russ C."/>
            <person name="Cuomo C."/>
            <person name="Young S.K."/>
            <person name="Zeng Q."/>
            <person name="Gargeya S."/>
            <person name="Alvarado L."/>
            <person name="Berlin A."/>
            <person name="Chapman S.B."/>
            <person name="Chen Z."/>
            <person name="Freedman E."/>
            <person name="Gellesch M."/>
            <person name="Goldberg J."/>
            <person name="Griggs A."/>
            <person name="Gujja S."/>
            <person name="Heilman E."/>
            <person name="Heiman D."/>
            <person name="Howarth C."/>
            <person name="Mehta T."/>
            <person name="Neiman D."/>
            <person name="Pearson M."/>
            <person name="Roberts A."/>
            <person name="Saif S."/>
            <person name="Shea T."/>
            <person name="Shenoy N."/>
            <person name="Sisk P."/>
            <person name="Stolte C."/>
            <person name="Sykes S."/>
            <person name="White J."/>
            <person name="Yandava C."/>
            <person name="Burger G."/>
            <person name="Gray M.W."/>
            <person name="Holland P.W.H."/>
            <person name="King N."/>
            <person name="Lang F.B.F."/>
            <person name="Roger A.J."/>
            <person name="Ruiz-Trillo I."/>
            <person name="Haas B."/>
            <person name="Nusbaum C."/>
            <person name="Birren B."/>
        </authorList>
    </citation>
    <scope>NUCLEOTIDE SEQUENCE [LARGE SCALE GENOMIC DNA]</scope>
    <source>
        <strain evidence="2 3">JP610</strain>
    </source>
</reference>
<keyword evidence="3" id="KW-1185">Reference proteome</keyword>
<dbReference type="RefSeq" id="XP_014158225.1">
    <property type="nucleotide sequence ID" value="XM_014302750.1"/>
</dbReference>
<accession>A0A0L0G7V5</accession>
<organism evidence="2 3">
    <name type="scientific">Sphaeroforma arctica JP610</name>
    <dbReference type="NCBI Taxonomy" id="667725"/>
    <lineage>
        <taxon>Eukaryota</taxon>
        <taxon>Ichthyosporea</taxon>
        <taxon>Ichthyophonida</taxon>
        <taxon>Sphaeroforma</taxon>
    </lineage>
</organism>
<protein>
    <submittedName>
        <fullName evidence="2">Uncharacterized protein</fullName>
    </submittedName>
</protein>
<feature type="region of interest" description="Disordered" evidence="1">
    <location>
        <begin position="139"/>
        <end position="172"/>
    </location>
</feature>
<evidence type="ECO:0000313" key="3">
    <source>
        <dbReference type="Proteomes" id="UP000054560"/>
    </source>
</evidence>
<dbReference type="AlphaFoldDB" id="A0A0L0G7V5"/>
<dbReference type="GeneID" id="25903951"/>
<gene>
    <name evidence="2" type="ORF">SARC_03447</name>
</gene>
<feature type="compositionally biased region" description="Polar residues" evidence="1">
    <location>
        <begin position="139"/>
        <end position="154"/>
    </location>
</feature>
<dbReference type="EMBL" id="KQ241772">
    <property type="protein sequence ID" value="KNC84323.1"/>
    <property type="molecule type" value="Genomic_DNA"/>
</dbReference>
<sequence length="172" mass="19604">MNIQSANDSLADSMEHILDCKLLLEDDISIDVAKSSGPKSEYEVTSEEELTEAIQAYRVRLRENISHYFPQNLNIETLVNYYLHPIHKDLMSLDFTSETRTTTLAEIKREITNRYVAIFEAESILEKYLTDKTTVVTEQSTEYGESMESCTPNKPTGEGNKRKADQIQSSVL</sequence>
<evidence type="ECO:0000256" key="1">
    <source>
        <dbReference type="SAM" id="MobiDB-lite"/>
    </source>
</evidence>
<proteinExistence type="predicted"/>
<evidence type="ECO:0000313" key="2">
    <source>
        <dbReference type="EMBL" id="KNC84323.1"/>
    </source>
</evidence>
<name>A0A0L0G7V5_9EUKA</name>